<organism evidence="2 3">
    <name type="scientific">Dyadobacter helix</name>
    <dbReference type="NCBI Taxonomy" id="2822344"/>
    <lineage>
        <taxon>Bacteria</taxon>
        <taxon>Pseudomonadati</taxon>
        <taxon>Bacteroidota</taxon>
        <taxon>Cytophagia</taxon>
        <taxon>Cytophagales</taxon>
        <taxon>Spirosomataceae</taxon>
        <taxon>Dyadobacter</taxon>
    </lineage>
</organism>
<keyword evidence="1" id="KW-0472">Membrane</keyword>
<gene>
    <name evidence="2" type="ORF">DYBT9275_05256</name>
</gene>
<dbReference type="EMBL" id="CAJRAF010000002">
    <property type="protein sequence ID" value="CAG5012830.1"/>
    <property type="molecule type" value="Genomic_DNA"/>
</dbReference>
<keyword evidence="3" id="KW-1185">Reference proteome</keyword>
<protein>
    <recommendedName>
        <fullName evidence="4">DUF4332 domain-containing protein</fullName>
    </recommendedName>
</protein>
<dbReference type="Proteomes" id="UP000680038">
    <property type="component" value="Unassembled WGS sequence"/>
</dbReference>
<evidence type="ECO:0000256" key="1">
    <source>
        <dbReference type="SAM" id="Phobius"/>
    </source>
</evidence>
<keyword evidence="1" id="KW-0812">Transmembrane</keyword>
<comment type="caution">
    <text evidence="2">The sequence shown here is derived from an EMBL/GenBank/DDBJ whole genome shotgun (WGS) entry which is preliminary data.</text>
</comment>
<evidence type="ECO:0000313" key="2">
    <source>
        <dbReference type="EMBL" id="CAG5012830.1"/>
    </source>
</evidence>
<name>A0A916JI65_9BACT</name>
<keyword evidence="1" id="KW-1133">Transmembrane helix</keyword>
<evidence type="ECO:0008006" key="4">
    <source>
        <dbReference type="Google" id="ProtNLM"/>
    </source>
</evidence>
<feature type="transmembrane region" description="Helical" evidence="1">
    <location>
        <begin position="12"/>
        <end position="32"/>
    </location>
</feature>
<reference evidence="2" key="1">
    <citation type="submission" date="2021-04" db="EMBL/GenBank/DDBJ databases">
        <authorList>
            <person name="Rodrigo-Torres L."/>
            <person name="Arahal R. D."/>
            <person name="Lucena T."/>
        </authorList>
    </citation>
    <scope>NUCLEOTIDE SEQUENCE</scope>
    <source>
        <strain evidence="2">CECT 9275</strain>
    </source>
</reference>
<sequence length="156" mass="17633">MFQLNPHDLPQAWWQHLLMLLVAGIIGYIIAFRNGSSLIADLEERLYGLTHDLEMCRKGLVTVDVPLAKTGRVTDDFKIIEGIGPQIEKLLHRAGILSYHELGNVSPDLLKEILLRGGERFYAHDPATWPRQAILAGAGKWEELKKWQEVLDGGRE</sequence>
<dbReference type="RefSeq" id="WP_215241478.1">
    <property type="nucleotide sequence ID" value="NZ_CAJRAF010000002.1"/>
</dbReference>
<evidence type="ECO:0000313" key="3">
    <source>
        <dbReference type="Proteomes" id="UP000680038"/>
    </source>
</evidence>
<proteinExistence type="predicted"/>
<dbReference type="AlphaFoldDB" id="A0A916JI65"/>
<accession>A0A916JI65</accession>